<dbReference type="InterPro" id="IPR012373">
    <property type="entry name" value="Ferrdict_sens_TM"/>
</dbReference>
<dbReference type="PIRSF" id="PIRSF018266">
    <property type="entry name" value="FecR"/>
    <property type="match status" value="1"/>
</dbReference>
<evidence type="ECO:0000313" key="6">
    <source>
        <dbReference type="Proteomes" id="UP000176037"/>
    </source>
</evidence>
<reference evidence="5 6" key="1">
    <citation type="submission" date="2016-09" db="EMBL/GenBank/DDBJ databases">
        <title>Alteromonas lipolytica, a new species isolated from sea water.</title>
        <authorList>
            <person name="Wu Y.-H."/>
            <person name="Cheng H."/>
            <person name="Xu X.-W."/>
        </authorList>
    </citation>
    <scope>NUCLEOTIDE SEQUENCE [LARGE SCALE GENOMIC DNA]</scope>
    <source>
        <strain evidence="5 6">JW12</strain>
    </source>
</reference>
<dbReference type="Pfam" id="PF16220">
    <property type="entry name" value="DUF4880"/>
    <property type="match status" value="1"/>
</dbReference>
<dbReference type="GO" id="GO:0016989">
    <property type="term" value="F:sigma factor antagonist activity"/>
    <property type="evidence" value="ECO:0007669"/>
    <property type="project" value="TreeGrafter"/>
</dbReference>
<dbReference type="STRING" id="1856405.BFC17_05980"/>
<dbReference type="RefSeq" id="WP_070178229.1">
    <property type="nucleotide sequence ID" value="NZ_BMJR01000005.1"/>
</dbReference>
<proteinExistence type="predicted"/>
<dbReference type="AlphaFoldDB" id="A0A1E8F9W3"/>
<sequence length="356" mass="39349">MKDVVNLKDSKQAVRQQAGEWLVKIDRGDLSVEEQRALNAWTKQSRLHFETLTHMAESIDSLKETASKQARPVVQSAPVASGHSWHKWAVKMAAIFAFAVIVPLAYYMKTMVEFKSTNGEYVTRVGGQKALTLVDGSVVTLNTDSRLVVEYQDGKRLLRLLNGEANFDVAPDPEHPFIVRAGNGDVQALGTSFAVRLKGEEVDVLVSHGTVRVRADESVMEHSSQPDSLPQSTAPTNSAVTQAVSSVVVGAGKRVVFDESTVASVSEEDQESLNRHLYWRKGYLAFKDQPLSQVVEEVSRYTTYNIILSDASLGEIRVGGYYPIDNIETVFSSLEINLGLQVEKQGKETFFIKKNS</sequence>
<gene>
    <name evidence="5" type="ORF">BFC17_05980</name>
</gene>
<dbReference type="InterPro" id="IPR032623">
    <property type="entry name" value="FecR_N"/>
</dbReference>
<evidence type="ECO:0000256" key="1">
    <source>
        <dbReference type="SAM" id="MobiDB-lite"/>
    </source>
</evidence>
<dbReference type="Gene3D" id="3.55.50.30">
    <property type="match status" value="1"/>
</dbReference>
<accession>A0A1E8F9W3</accession>
<feature type="domain" description="FecR N-terminal" evidence="4">
    <location>
        <begin position="16"/>
        <end position="50"/>
    </location>
</feature>
<keyword evidence="2" id="KW-1133">Transmembrane helix</keyword>
<feature type="transmembrane region" description="Helical" evidence="2">
    <location>
        <begin position="88"/>
        <end position="108"/>
    </location>
</feature>
<feature type="compositionally biased region" description="Polar residues" evidence="1">
    <location>
        <begin position="221"/>
        <end position="236"/>
    </location>
</feature>
<dbReference type="InterPro" id="IPR006860">
    <property type="entry name" value="FecR"/>
</dbReference>
<dbReference type="Pfam" id="PF04773">
    <property type="entry name" value="FecR"/>
    <property type="match status" value="1"/>
</dbReference>
<organism evidence="5 6">
    <name type="scientific">Alteromonas lipolytica</name>
    <dbReference type="NCBI Taxonomy" id="1856405"/>
    <lineage>
        <taxon>Bacteria</taxon>
        <taxon>Pseudomonadati</taxon>
        <taxon>Pseudomonadota</taxon>
        <taxon>Gammaproteobacteria</taxon>
        <taxon>Alteromonadales</taxon>
        <taxon>Alteromonadaceae</taxon>
        <taxon>Alteromonas/Salinimonas group</taxon>
        <taxon>Alteromonas</taxon>
    </lineage>
</organism>
<dbReference type="OrthoDB" id="9771237at2"/>
<feature type="domain" description="FecR protein" evidence="3">
    <location>
        <begin position="120"/>
        <end position="212"/>
    </location>
</feature>
<keyword evidence="2" id="KW-0472">Membrane</keyword>
<dbReference type="Gene3D" id="2.60.120.1440">
    <property type="match status" value="1"/>
</dbReference>
<protein>
    <recommendedName>
        <fullName evidence="7">FecR protein domain-containing protein</fullName>
    </recommendedName>
</protein>
<evidence type="ECO:0008006" key="7">
    <source>
        <dbReference type="Google" id="ProtNLM"/>
    </source>
</evidence>
<evidence type="ECO:0000256" key="2">
    <source>
        <dbReference type="SAM" id="Phobius"/>
    </source>
</evidence>
<dbReference type="EMBL" id="MJIC01000016">
    <property type="protein sequence ID" value="OFI32701.1"/>
    <property type="molecule type" value="Genomic_DNA"/>
</dbReference>
<feature type="region of interest" description="Disordered" evidence="1">
    <location>
        <begin position="216"/>
        <end position="236"/>
    </location>
</feature>
<evidence type="ECO:0000259" key="3">
    <source>
        <dbReference type="Pfam" id="PF04773"/>
    </source>
</evidence>
<evidence type="ECO:0000313" key="5">
    <source>
        <dbReference type="EMBL" id="OFI32701.1"/>
    </source>
</evidence>
<dbReference type="Proteomes" id="UP000176037">
    <property type="component" value="Unassembled WGS sequence"/>
</dbReference>
<name>A0A1E8F9W3_9ALTE</name>
<dbReference type="PANTHER" id="PTHR30273">
    <property type="entry name" value="PERIPLASMIC SIGNAL SENSOR AND SIGMA FACTOR ACTIVATOR FECR-RELATED"/>
    <property type="match status" value="1"/>
</dbReference>
<keyword evidence="6" id="KW-1185">Reference proteome</keyword>
<keyword evidence="2" id="KW-0812">Transmembrane</keyword>
<evidence type="ECO:0000259" key="4">
    <source>
        <dbReference type="Pfam" id="PF16220"/>
    </source>
</evidence>
<comment type="caution">
    <text evidence="5">The sequence shown here is derived from an EMBL/GenBank/DDBJ whole genome shotgun (WGS) entry which is preliminary data.</text>
</comment>
<dbReference type="PANTHER" id="PTHR30273:SF2">
    <property type="entry name" value="PROTEIN FECR"/>
    <property type="match status" value="1"/>
</dbReference>